<evidence type="ECO:0000313" key="2">
    <source>
        <dbReference type="Proteomes" id="UP000765509"/>
    </source>
</evidence>
<name>A0A9Q3IY19_9BASI</name>
<proteinExistence type="predicted"/>
<accession>A0A9Q3IY19</accession>
<dbReference type="Proteomes" id="UP000765509">
    <property type="component" value="Unassembled WGS sequence"/>
</dbReference>
<protein>
    <submittedName>
        <fullName evidence="1">Uncharacterized protein</fullName>
    </submittedName>
</protein>
<dbReference type="EMBL" id="AVOT02058129">
    <property type="protein sequence ID" value="MBW0552073.1"/>
    <property type="molecule type" value="Genomic_DNA"/>
</dbReference>
<sequence>MSVICEDIPIFILDSNESTFFFITHYTKWVFDFPSLPSFEGDLFITDSPKGEDLILGYDILYYFDPIIDWNNGLITYDSSPKDSSDIILSSSNDFATDFNSVSLVGELKRLSLLYSVHVPPIIPSQSILPSTDEVLKEIKDVGED</sequence>
<keyword evidence="2" id="KW-1185">Reference proteome</keyword>
<evidence type="ECO:0000313" key="1">
    <source>
        <dbReference type="EMBL" id="MBW0552073.1"/>
    </source>
</evidence>
<gene>
    <name evidence="1" type="ORF">O181_091788</name>
</gene>
<reference evidence="1" key="1">
    <citation type="submission" date="2021-03" db="EMBL/GenBank/DDBJ databases">
        <title>Draft genome sequence of rust myrtle Austropuccinia psidii MF-1, a brazilian biotype.</title>
        <authorList>
            <person name="Quecine M.C."/>
            <person name="Pachon D.M.R."/>
            <person name="Bonatelli M.L."/>
            <person name="Correr F.H."/>
            <person name="Franceschini L.M."/>
            <person name="Leite T.F."/>
            <person name="Margarido G.R.A."/>
            <person name="Almeida C.A."/>
            <person name="Ferrarezi J.A."/>
            <person name="Labate C.A."/>
        </authorList>
    </citation>
    <scope>NUCLEOTIDE SEQUENCE</scope>
    <source>
        <strain evidence="1">MF-1</strain>
    </source>
</reference>
<feature type="non-terminal residue" evidence="1">
    <location>
        <position position="145"/>
    </location>
</feature>
<comment type="caution">
    <text evidence="1">The sequence shown here is derived from an EMBL/GenBank/DDBJ whole genome shotgun (WGS) entry which is preliminary data.</text>
</comment>
<organism evidence="1 2">
    <name type="scientific">Austropuccinia psidii MF-1</name>
    <dbReference type="NCBI Taxonomy" id="1389203"/>
    <lineage>
        <taxon>Eukaryota</taxon>
        <taxon>Fungi</taxon>
        <taxon>Dikarya</taxon>
        <taxon>Basidiomycota</taxon>
        <taxon>Pucciniomycotina</taxon>
        <taxon>Pucciniomycetes</taxon>
        <taxon>Pucciniales</taxon>
        <taxon>Sphaerophragmiaceae</taxon>
        <taxon>Austropuccinia</taxon>
    </lineage>
</organism>
<dbReference type="AlphaFoldDB" id="A0A9Q3IY19"/>